<dbReference type="AlphaFoldDB" id="A0A1Y2KAJ8"/>
<keyword evidence="2" id="KW-1185">Reference proteome</keyword>
<protein>
    <submittedName>
        <fullName evidence="1">Uncharacterized protein</fullName>
    </submittedName>
</protein>
<proteinExistence type="predicted"/>
<evidence type="ECO:0000313" key="2">
    <source>
        <dbReference type="Proteomes" id="UP000194003"/>
    </source>
</evidence>
<name>A0A1Y2KAJ8_9PROT</name>
<evidence type="ECO:0000313" key="1">
    <source>
        <dbReference type="EMBL" id="OSM06835.1"/>
    </source>
</evidence>
<dbReference type="SUPFAM" id="SSF63825">
    <property type="entry name" value="YWTD domain"/>
    <property type="match status" value="1"/>
</dbReference>
<dbReference type="STRING" id="1434232.MAIT1_00292"/>
<organism evidence="1 2">
    <name type="scientific">Magnetofaba australis IT-1</name>
    <dbReference type="NCBI Taxonomy" id="1434232"/>
    <lineage>
        <taxon>Bacteria</taxon>
        <taxon>Pseudomonadati</taxon>
        <taxon>Pseudomonadota</taxon>
        <taxon>Magnetococcia</taxon>
        <taxon>Magnetococcales</taxon>
        <taxon>Magnetococcaceae</taxon>
        <taxon>Magnetofaba</taxon>
    </lineage>
</organism>
<comment type="caution">
    <text evidence="1">The sequence shown here is derived from an EMBL/GenBank/DDBJ whole genome shotgun (WGS) entry which is preliminary data.</text>
</comment>
<dbReference type="EMBL" id="LVJN01000015">
    <property type="protein sequence ID" value="OSM06835.1"/>
    <property type="molecule type" value="Genomic_DNA"/>
</dbReference>
<dbReference type="Gene3D" id="2.130.10.10">
    <property type="entry name" value="YVTN repeat-like/Quinoprotein amine dehydrogenase"/>
    <property type="match status" value="1"/>
</dbReference>
<dbReference type="Proteomes" id="UP000194003">
    <property type="component" value="Unassembled WGS sequence"/>
</dbReference>
<accession>A0A1Y2KAJ8</accession>
<reference evidence="1 2" key="1">
    <citation type="journal article" date="2016" name="BMC Genomics">
        <title>Combined genomic and structural analyses of a cultured magnetotactic bacterium reveals its niche adaptation to a dynamic environment.</title>
        <authorList>
            <person name="Araujo A.C."/>
            <person name="Morillo V."/>
            <person name="Cypriano J."/>
            <person name="Teixeira L.C."/>
            <person name="Leao P."/>
            <person name="Lyra S."/>
            <person name="Almeida L.G."/>
            <person name="Bazylinski D.A."/>
            <person name="Vasconcellos A.T."/>
            <person name="Abreu F."/>
            <person name="Lins U."/>
        </authorList>
    </citation>
    <scope>NUCLEOTIDE SEQUENCE [LARGE SCALE GENOMIC DNA]</scope>
    <source>
        <strain evidence="1 2">IT-1</strain>
    </source>
</reference>
<dbReference type="InterPro" id="IPR015943">
    <property type="entry name" value="WD40/YVTN_repeat-like_dom_sf"/>
</dbReference>
<sequence length="318" mass="35685">MLAEIDWARKEVIRELRIPTASFRSDSAFMAPLINGVTHIGNRVFVAMWNFIAEIDYEKFAVVDAFSHPNMADLHGMSTDGKRLFVASTSLDAVLCFDAESFELIWRWGPDVPLLAGHKPASQRAFYESIPLFGDRLAERPLTFVEGEHRALHKSRSGFRRHHLNDVVWNPADGQLYVTTSHWFEELGGAVIRLNPETLEAEFVAPPDSFLGTHDVQFVDDRIVVTESRGDSAGWVTGAGEVVHQPLGQMPAFVRGLHWTGESFLTGFTRLRESSDPSWIVEFDRDFEREISRMDISGFFPTEQGCAIHAIAPAPKSA</sequence>
<gene>
    <name evidence="1" type="ORF">MAIT1_00292</name>
</gene>